<dbReference type="EMBL" id="CP041614">
    <property type="protein sequence ID" value="QDO84534.1"/>
    <property type="molecule type" value="Genomic_DNA"/>
</dbReference>
<dbReference type="RefSeq" id="WP_144046887.1">
    <property type="nucleotide sequence ID" value="NZ_CP041614.1"/>
</dbReference>
<protein>
    <submittedName>
        <fullName evidence="2">GNAT family N-acetyltransferase</fullName>
    </submittedName>
</protein>
<feature type="domain" description="N-acetyltransferase" evidence="1">
    <location>
        <begin position="49"/>
        <end position="200"/>
    </location>
</feature>
<dbReference type="InterPro" id="IPR016181">
    <property type="entry name" value="Acyl_CoA_acyltransferase"/>
</dbReference>
<dbReference type="InterPro" id="IPR000182">
    <property type="entry name" value="GNAT_dom"/>
</dbReference>
<reference evidence="2 3" key="1">
    <citation type="submission" date="2019-07" db="EMBL/GenBank/DDBJ databases">
        <title>Shewanella sp. YLB-06 whole genomic sequence.</title>
        <authorList>
            <person name="Yu L."/>
        </authorList>
    </citation>
    <scope>NUCLEOTIDE SEQUENCE [LARGE SCALE GENOMIC DNA]</scope>
    <source>
        <strain evidence="2 3">YLB-06</strain>
    </source>
</reference>
<proteinExistence type="predicted"/>
<evidence type="ECO:0000259" key="1">
    <source>
        <dbReference type="PROSITE" id="PS51186"/>
    </source>
</evidence>
<keyword evidence="3" id="KW-1185">Reference proteome</keyword>
<dbReference type="PANTHER" id="PTHR43072">
    <property type="entry name" value="N-ACETYLTRANSFERASE"/>
    <property type="match status" value="1"/>
</dbReference>
<dbReference type="Proteomes" id="UP000315947">
    <property type="component" value="Chromosome"/>
</dbReference>
<dbReference type="Gene3D" id="3.40.630.30">
    <property type="match status" value="1"/>
</dbReference>
<dbReference type="PROSITE" id="PS51186">
    <property type="entry name" value="GNAT"/>
    <property type="match status" value="1"/>
</dbReference>
<accession>A0ABX5WZJ5</accession>
<dbReference type="CDD" id="cd04301">
    <property type="entry name" value="NAT_SF"/>
    <property type="match status" value="1"/>
</dbReference>
<organism evidence="2 3">
    <name type="scientific">Shewanella psychropiezotolerans</name>
    <dbReference type="NCBI Taxonomy" id="2593655"/>
    <lineage>
        <taxon>Bacteria</taxon>
        <taxon>Pseudomonadati</taxon>
        <taxon>Pseudomonadota</taxon>
        <taxon>Gammaproteobacteria</taxon>
        <taxon>Alteromonadales</taxon>
        <taxon>Shewanellaceae</taxon>
        <taxon>Shewanella</taxon>
    </lineage>
</organism>
<evidence type="ECO:0000313" key="3">
    <source>
        <dbReference type="Proteomes" id="UP000315947"/>
    </source>
</evidence>
<sequence length="200" mass="22923">MHLTSAGCRTKWRVIHFAKDRKAAATPFVRCCGRYVQNQIRLRDQLKNLIIRKASSKDQLALLNLEQKVIEAERPFNNTIKPENAIYYDLKNLVTDDASHLVVAELKGKIIGSGYAQIRESKKSLKHTKHAYLGFMYVEPDYRGLGINKLIMESLIDWSKQQDIFDLYLDVYDGNDAAIRAYEKVGFVKSLVEMKINLGV</sequence>
<dbReference type="SUPFAM" id="SSF55729">
    <property type="entry name" value="Acyl-CoA N-acyltransferases (Nat)"/>
    <property type="match status" value="1"/>
</dbReference>
<name>A0ABX5WZJ5_9GAMM</name>
<evidence type="ECO:0000313" key="2">
    <source>
        <dbReference type="EMBL" id="QDO84534.1"/>
    </source>
</evidence>
<dbReference type="Pfam" id="PF00583">
    <property type="entry name" value="Acetyltransf_1"/>
    <property type="match status" value="1"/>
</dbReference>
<gene>
    <name evidence="2" type="ORF">FM037_16625</name>
</gene>